<evidence type="ECO:0000259" key="3">
    <source>
        <dbReference type="PROSITE" id="PS51186"/>
    </source>
</evidence>
<dbReference type="GO" id="GO:0016746">
    <property type="term" value="F:acyltransferase activity"/>
    <property type="evidence" value="ECO:0007669"/>
    <property type="project" value="UniProtKB-KW"/>
</dbReference>
<dbReference type="PANTHER" id="PTHR43877:SF1">
    <property type="entry name" value="ACETYLTRANSFERASE"/>
    <property type="match status" value="1"/>
</dbReference>
<dbReference type="Proteomes" id="UP001596512">
    <property type="component" value="Unassembled WGS sequence"/>
</dbReference>
<keyword evidence="2 4" id="KW-0012">Acyltransferase</keyword>
<evidence type="ECO:0000256" key="1">
    <source>
        <dbReference type="ARBA" id="ARBA00022679"/>
    </source>
</evidence>
<reference evidence="5" key="1">
    <citation type="journal article" date="2019" name="Int. J. Syst. Evol. Microbiol.">
        <title>The Global Catalogue of Microorganisms (GCM) 10K type strain sequencing project: providing services to taxonomists for standard genome sequencing and annotation.</title>
        <authorList>
            <consortium name="The Broad Institute Genomics Platform"/>
            <consortium name="The Broad Institute Genome Sequencing Center for Infectious Disease"/>
            <person name="Wu L."/>
            <person name="Ma J."/>
        </authorList>
    </citation>
    <scope>NUCLEOTIDE SEQUENCE [LARGE SCALE GENOMIC DNA]</scope>
    <source>
        <strain evidence="5">JCM 17695</strain>
    </source>
</reference>
<dbReference type="SUPFAM" id="SSF55729">
    <property type="entry name" value="Acyl-CoA N-acyltransferases (Nat)"/>
    <property type="match status" value="1"/>
</dbReference>
<dbReference type="PANTHER" id="PTHR43877">
    <property type="entry name" value="AMINOALKYLPHOSPHONATE N-ACETYLTRANSFERASE-RELATED-RELATED"/>
    <property type="match status" value="1"/>
</dbReference>
<dbReference type="InterPro" id="IPR016181">
    <property type="entry name" value="Acyl_CoA_acyltransferase"/>
</dbReference>
<feature type="domain" description="N-acetyltransferase" evidence="3">
    <location>
        <begin position="117"/>
        <end position="275"/>
    </location>
</feature>
<sequence length="275" mass="28661">MPEPPTLAGEVRSAGGAAGVASFQEWPAGSLSRTWQPARRHRLDVRLAGPDQAGDLGKLVDRWLADLPAETAGDPDCAAVVDLPSRDVAAVPALIARGFVPVAVAAVRRASSPTPADGVRPATPADLDAAVRLNLEVVAYDAHFGKVTMRADSGALLADGLRERLARPGAWVAERDGGVVGLVTVQVPPESDWAAGLTSAPVAGYLETMSVTSALRGSGIGSALVSHAHAALDAVTPVTVLHHALANPLSTPFWYRHGYRPLWTTWQRRPATPAG</sequence>
<evidence type="ECO:0000256" key="2">
    <source>
        <dbReference type="ARBA" id="ARBA00023315"/>
    </source>
</evidence>
<evidence type="ECO:0000313" key="5">
    <source>
        <dbReference type="Proteomes" id="UP001596512"/>
    </source>
</evidence>
<keyword evidence="1 4" id="KW-0808">Transferase</keyword>
<gene>
    <name evidence="4" type="ORF">ACFQV2_35800</name>
</gene>
<dbReference type="PROSITE" id="PS51186">
    <property type="entry name" value="GNAT"/>
    <property type="match status" value="1"/>
</dbReference>
<dbReference type="InterPro" id="IPR050832">
    <property type="entry name" value="Bact_Acetyltransf"/>
</dbReference>
<proteinExistence type="predicted"/>
<accession>A0ABW2TVR2</accession>
<comment type="caution">
    <text evidence="4">The sequence shown here is derived from an EMBL/GenBank/DDBJ whole genome shotgun (WGS) entry which is preliminary data.</text>
</comment>
<dbReference type="Pfam" id="PF13508">
    <property type="entry name" value="Acetyltransf_7"/>
    <property type="match status" value="1"/>
</dbReference>
<dbReference type="Gene3D" id="3.40.630.30">
    <property type="match status" value="1"/>
</dbReference>
<dbReference type="EC" id="2.3.-.-" evidence="4"/>
<dbReference type="EMBL" id="JBHTEY010000004">
    <property type="protein sequence ID" value="MFC7617970.1"/>
    <property type="molecule type" value="Genomic_DNA"/>
</dbReference>
<organism evidence="4 5">
    <name type="scientific">Actinokineospora soli</name>
    <dbReference type="NCBI Taxonomy" id="1048753"/>
    <lineage>
        <taxon>Bacteria</taxon>
        <taxon>Bacillati</taxon>
        <taxon>Actinomycetota</taxon>
        <taxon>Actinomycetes</taxon>
        <taxon>Pseudonocardiales</taxon>
        <taxon>Pseudonocardiaceae</taxon>
        <taxon>Actinokineospora</taxon>
    </lineage>
</organism>
<evidence type="ECO:0000313" key="4">
    <source>
        <dbReference type="EMBL" id="MFC7617970.1"/>
    </source>
</evidence>
<name>A0ABW2TVR2_9PSEU</name>
<dbReference type="CDD" id="cd04301">
    <property type="entry name" value="NAT_SF"/>
    <property type="match status" value="1"/>
</dbReference>
<dbReference type="InterPro" id="IPR000182">
    <property type="entry name" value="GNAT_dom"/>
</dbReference>
<keyword evidence="5" id="KW-1185">Reference proteome</keyword>
<protein>
    <submittedName>
        <fullName evidence="4">GNAT family N-acetyltransferase</fullName>
        <ecNumber evidence="4">2.3.-.-</ecNumber>
    </submittedName>
</protein>